<evidence type="ECO:0000256" key="7">
    <source>
        <dbReference type="ARBA" id="ARBA00022833"/>
    </source>
</evidence>
<dbReference type="PANTHER" id="PTHR45626:SF52">
    <property type="entry name" value="SINGLE-STRANDED DNA-DEPENDENT ATPASE (EUROFUNG)"/>
    <property type="match status" value="1"/>
</dbReference>
<dbReference type="InterPro" id="IPR001841">
    <property type="entry name" value="Znf_RING"/>
</dbReference>
<keyword evidence="15" id="KW-1185">Reference proteome</keyword>
<dbReference type="PROSITE" id="PS00518">
    <property type="entry name" value="ZF_RING_1"/>
    <property type="match status" value="1"/>
</dbReference>
<organism evidence="14 15">
    <name type="scientific">Chytriomyces confervae</name>
    <dbReference type="NCBI Taxonomy" id="246404"/>
    <lineage>
        <taxon>Eukaryota</taxon>
        <taxon>Fungi</taxon>
        <taxon>Fungi incertae sedis</taxon>
        <taxon>Chytridiomycota</taxon>
        <taxon>Chytridiomycota incertae sedis</taxon>
        <taxon>Chytridiomycetes</taxon>
        <taxon>Chytridiales</taxon>
        <taxon>Chytriomycetaceae</taxon>
        <taxon>Chytriomyces</taxon>
    </lineage>
</organism>
<feature type="compositionally biased region" description="Acidic residues" evidence="10">
    <location>
        <begin position="555"/>
        <end position="574"/>
    </location>
</feature>
<evidence type="ECO:0000256" key="9">
    <source>
        <dbReference type="PROSITE-ProRule" id="PRU00175"/>
    </source>
</evidence>
<dbReference type="SMART" id="SM00184">
    <property type="entry name" value="RING"/>
    <property type="match status" value="1"/>
</dbReference>
<dbReference type="EMBL" id="QEAP01000050">
    <property type="protein sequence ID" value="TPX76332.1"/>
    <property type="molecule type" value="Genomic_DNA"/>
</dbReference>
<comment type="caution">
    <text evidence="14">The sequence shown here is derived from an EMBL/GenBank/DDBJ whole genome shotgun (WGS) entry which is preliminary data.</text>
</comment>
<protein>
    <submittedName>
        <fullName evidence="14">Uncharacterized protein</fullName>
    </submittedName>
</protein>
<feature type="compositionally biased region" description="Basic and acidic residues" evidence="10">
    <location>
        <begin position="1183"/>
        <end position="1192"/>
    </location>
</feature>
<feature type="compositionally biased region" description="Low complexity" evidence="10">
    <location>
        <begin position="38"/>
        <end position="55"/>
    </location>
</feature>
<evidence type="ECO:0000256" key="6">
    <source>
        <dbReference type="ARBA" id="ARBA00022806"/>
    </source>
</evidence>
<keyword evidence="3" id="KW-0547">Nucleotide-binding</keyword>
<dbReference type="PROSITE" id="PS50089">
    <property type="entry name" value="ZF_RING_2"/>
    <property type="match status" value="1"/>
</dbReference>
<feature type="region of interest" description="Disordered" evidence="10">
    <location>
        <begin position="21"/>
        <end position="68"/>
    </location>
</feature>
<dbReference type="InterPro" id="IPR001650">
    <property type="entry name" value="Helicase_C-like"/>
</dbReference>
<dbReference type="PROSITE" id="PS51192">
    <property type="entry name" value="HELICASE_ATP_BIND_1"/>
    <property type="match status" value="1"/>
</dbReference>
<dbReference type="Pfam" id="PF00176">
    <property type="entry name" value="SNF2-rel_dom"/>
    <property type="match status" value="1"/>
</dbReference>
<dbReference type="CDD" id="cd18008">
    <property type="entry name" value="DEXDc_SHPRH-like"/>
    <property type="match status" value="1"/>
</dbReference>
<dbReference type="InterPro" id="IPR014001">
    <property type="entry name" value="Helicase_ATP-bd"/>
</dbReference>
<dbReference type="GO" id="GO:0004386">
    <property type="term" value="F:helicase activity"/>
    <property type="evidence" value="ECO:0007669"/>
    <property type="project" value="UniProtKB-KW"/>
</dbReference>
<dbReference type="InterPro" id="IPR038718">
    <property type="entry name" value="SNF2-like_sf"/>
</dbReference>
<evidence type="ECO:0000256" key="1">
    <source>
        <dbReference type="ARBA" id="ARBA00007025"/>
    </source>
</evidence>
<accession>A0A507FJD3</accession>
<dbReference type="InterPro" id="IPR017907">
    <property type="entry name" value="Znf_RING_CS"/>
</dbReference>
<evidence type="ECO:0000313" key="15">
    <source>
        <dbReference type="Proteomes" id="UP000320333"/>
    </source>
</evidence>
<dbReference type="PROSITE" id="PS51194">
    <property type="entry name" value="HELICASE_CTER"/>
    <property type="match status" value="1"/>
</dbReference>
<dbReference type="Gene3D" id="3.40.50.10810">
    <property type="entry name" value="Tandem AAA-ATPase domain"/>
    <property type="match status" value="2"/>
</dbReference>
<dbReference type="InterPro" id="IPR050628">
    <property type="entry name" value="SNF2_RAD54_helicase_TF"/>
</dbReference>
<dbReference type="SUPFAM" id="SSF57850">
    <property type="entry name" value="RING/U-box"/>
    <property type="match status" value="1"/>
</dbReference>
<evidence type="ECO:0000313" key="14">
    <source>
        <dbReference type="EMBL" id="TPX76332.1"/>
    </source>
</evidence>
<dbReference type="InterPro" id="IPR000330">
    <property type="entry name" value="SNF2_N"/>
</dbReference>
<dbReference type="InterPro" id="IPR027417">
    <property type="entry name" value="P-loop_NTPase"/>
</dbReference>
<evidence type="ECO:0000256" key="10">
    <source>
        <dbReference type="SAM" id="MobiDB-lite"/>
    </source>
</evidence>
<evidence type="ECO:0000256" key="2">
    <source>
        <dbReference type="ARBA" id="ARBA00022723"/>
    </source>
</evidence>
<dbReference type="AlphaFoldDB" id="A0A507FJD3"/>
<evidence type="ECO:0000259" key="11">
    <source>
        <dbReference type="PROSITE" id="PS50089"/>
    </source>
</evidence>
<comment type="similarity">
    <text evidence="1">Belongs to the SNF2/RAD54 helicase family.</text>
</comment>
<dbReference type="Gene3D" id="3.30.40.10">
    <property type="entry name" value="Zinc/RING finger domain, C3HC4 (zinc finger)"/>
    <property type="match status" value="1"/>
</dbReference>
<feature type="domain" description="RING-type" evidence="11">
    <location>
        <begin position="897"/>
        <end position="961"/>
    </location>
</feature>
<dbReference type="InterPro" id="IPR013083">
    <property type="entry name" value="Znf_RING/FYVE/PHD"/>
</dbReference>
<dbReference type="SMART" id="SM00487">
    <property type="entry name" value="DEXDc"/>
    <property type="match status" value="1"/>
</dbReference>
<keyword evidence="7" id="KW-0862">Zinc</keyword>
<dbReference type="GO" id="GO:0005634">
    <property type="term" value="C:nucleus"/>
    <property type="evidence" value="ECO:0007669"/>
    <property type="project" value="TreeGrafter"/>
</dbReference>
<dbReference type="GO" id="GO:0016787">
    <property type="term" value="F:hydrolase activity"/>
    <property type="evidence" value="ECO:0007669"/>
    <property type="project" value="UniProtKB-KW"/>
</dbReference>
<dbReference type="SUPFAM" id="SSF52540">
    <property type="entry name" value="P-loop containing nucleoside triphosphate hydrolases"/>
    <property type="match status" value="2"/>
</dbReference>
<evidence type="ECO:0000256" key="5">
    <source>
        <dbReference type="ARBA" id="ARBA00022801"/>
    </source>
</evidence>
<feature type="domain" description="Helicase C-terminal" evidence="13">
    <location>
        <begin position="1018"/>
        <end position="1161"/>
    </location>
</feature>
<dbReference type="Gene3D" id="3.40.50.300">
    <property type="entry name" value="P-loop containing nucleotide triphosphate hydrolases"/>
    <property type="match status" value="1"/>
</dbReference>
<dbReference type="InterPro" id="IPR049730">
    <property type="entry name" value="SNF2/RAD54-like_C"/>
</dbReference>
<keyword evidence="4 9" id="KW-0863">Zinc-finger</keyword>
<keyword evidence="5" id="KW-0378">Hydrolase</keyword>
<dbReference type="Pfam" id="PF00271">
    <property type="entry name" value="Helicase_C"/>
    <property type="match status" value="1"/>
</dbReference>
<reference evidence="14 15" key="1">
    <citation type="journal article" date="2019" name="Sci. Rep.">
        <title>Comparative genomics of chytrid fungi reveal insights into the obligate biotrophic and pathogenic lifestyle of Synchytrium endobioticum.</title>
        <authorList>
            <person name="van de Vossenberg B.T.L.H."/>
            <person name="Warris S."/>
            <person name="Nguyen H.D.T."/>
            <person name="van Gent-Pelzer M.P.E."/>
            <person name="Joly D.L."/>
            <person name="van de Geest H.C."/>
            <person name="Bonants P.J.M."/>
            <person name="Smith D.S."/>
            <person name="Levesque C.A."/>
            <person name="van der Lee T.A.J."/>
        </authorList>
    </citation>
    <scope>NUCLEOTIDE SEQUENCE [LARGE SCALE GENOMIC DNA]</scope>
    <source>
        <strain evidence="14 15">CBS 675.73</strain>
    </source>
</reference>
<feature type="domain" description="Helicase ATP-binding" evidence="12">
    <location>
        <begin position="469"/>
        <end position="735"/>
    </location>
</feature>
<dbReference type="Proteomes" id="UP000320333">
    <property type="component" value="Unassembled WGS sequence"/>
</dbReference>
<dbReference type="CDD" id="cd18793">
    <property type="entry name" value="SF2_C_SNF"/>
    <property type="match status" value="1"/>
</dbReference>
<dbReference type="GO" id="GO:0008270">
    <property type="term" value="F:zinc ion binding"/>
    <property type="evidence" value="ECO:0007669"/>
    <property type="project" value="UniProtKB-KW"/>
</dbReference>
<gene>
    <name evidence="14" type="ORF">CcCBS67573_g02389</name>
</gene>
<proteinExistence type="inferred from homology"/>
<evidence type="ECO:0000259" key="13">
    <source>
        <dbReference type="PROSITE" id="PS51194"/>
    </source>
</evidence>
<sequence length="1204" mass="133264">MQSSELEALLESIGDKTSAEMDTMLDSLLGDVNASGSATNQPAPTAPAPSRRPLANPLFRGGGGGPPPSLFYPRPAVPPPVTRTPPTVPTTDSNVNSPKPVQVVDLTGDDVEDLTGLDEDELDQFVIPVKRTATPPNAPPHKRVFVVPSETENTRNLLQKALGSNFRPIAPNSPRQIQSSTSAVRSEPAAINVDDPQEMALLEQERKASLAREQMAIAKHMSELVCYGVIQAPIEFLIPANYMNCFRSESAMQCRIQSNASPTDPKLVIMGRDAMGQFVTIGYLMQRVAAVFLRIIAHMQMDSWIPHRDFSGDGRLDIRITILGQRRMARDIGALFLQNNLHLQPLDRQYRFPYENPHEAIVRGGGFSMGLMQRPGGVTTVQLNSSNAAEEAKTQIEAIYNALTAAEDLPLLEPDESVTTSMYSHQKQALYFMTEKEKVVDFNRYDPKTSMWRFANGVYTNLITNEKTGKKPRSNRGGILADDMGLGKTIEVISLIMSTRPALQEPVIPQYTKFRISMFRPNAAAAVPTAAAVVAPQPVATLVQPKPQKEIPLFEIDDEDDEDEDDDVVDDDRNDDSLVKSNATLIICPLSTVQNWEEQFAAHVKPNTVKICVYHGPNRIQDPKELAKYDIVLTTYNLLSIEFGRDMKAGSMVTQNAGGSVRDVSQTALTVNSTLQLVNWFRIVLDEAHIIKDPNTSQSKAACSLTGERRWALTGTPIQNKLDDLFSLIKFLRIQPFCNKSSWNQYISKPVKFSTNSIGVDRLQTLMKGITLRRTKNQKINGKPILSLPERLDAIQHLELAPSEQELYDKVHSKGKAFFHELKDKGNVMQNYVQLLELILRMRQVCVHKSLFKDADAQLKAMDEQMASLKNEVMPPLTKKRAIHLLKLLRESGDESCSYCGTVVETFGSDNQMPQMPSGKKEKNNSEEDAPKSLCVSKCGHLFCIMCLDTVRTSGSCPMCEHKLGKKDVMEIKETDLGEDAMAAADLAADLGALLEMDGQSTKIRALVEDLAVVKMECVSKGVPLIKSIVFSQWTSVLDLIQEPLKNAGFQFTRLDGKMARADRNTAMTRFKTDPAISVLLLSLKAGGVGLNLTAASRVYIMEPYWNPAVEAQAIDRVHRMGQTRVVNTIRFIAKGTIEDNILELQRRKTKLAEMAFKERGGGDVGGDDGEDGLGGKGKRREKSRDNKAEAAKQRMLDLNLLFA</sequence>
<dbReference type="GO" id="GO:0008094">
    <property type="term" value="F:ATP-dependent activity, acting on DNA"/>
    <property type="evidence" value="ECO:0007669"/>
    <property type="project" value="TreeGrafter"/>
</dbReference>
<evidence type="ECO:0000256" key="4">
    <source>
        <dbReference type="ARBA" id="ARBA00022771"/>
    </source>
</evidence>
<dbReference type="OrthoDB" id="448448at2759"/>
<keyword evidence="2" id="KW-0479">Metal-binding</keyword>
<feature type="region of interest" description="Disordered" evidence="10">
    <location>
        <begin position="1159"/>
        <end position="1192"/>
    </location>
</feature>
<evidence type="ECO:0000259" key="12">
    <source>
        <dbReference type="PROSITE" id="PS51192"/>
    </source>
</evidence>
<dbReference type="STRING" id="246404.A0A507FJD3"/>
<evidence type="ECO:0000256" key="8">
    <source>
        <dbReference type="ARBA" id="ARBA00022840"/>
    </source>
</evidence>
<evidence type="ECO:0000256" key="3">
    <source>
        <dbReference type="ARBA" id="ARBA00022741"/>
    </source>
</evidence>
<dbReference type="GO" id="GO:0006281">
    <property type="term" value="P:DNA repair"/>
    <property type="evidence" value="ECO:0007669"/>
    <property type="project" value="TreeGrafter"/>
</dbReference>
<name>A0A507FJD3_9FUNG</name>
<keyword evidence="8" id="KW-0067">ATP-binding</keyword>
<dbReference type="PANTHER" id="PTHR45626">
    <property type="entry name" value="TRANSCRIPTION TERMINATION FACTOR 2-RELATED"/>
    <property type="match status" value="1"/>
</dbReference>
<dbReference type="SMART" id="SM00490">
    <property type="entry name" value="HELICc"/>
    <property type="match status" value="1"/>
</dbReference>
<keyword evidence="6" id="KW-0347">Helicase</keyword>
<feature type="region of interest" description="Disordered" evidence="10">
    <location>
        <begin position="550"/>
        <end position="575"/>
    </location>
</feature>
<dbReference type="GO" id="GO:0005524">
    <property type="term" value="F:ATP binding"/>
    <property type="evidence" value="ECO:0007669"/>
    <property type="project" value="UniProtKB-KW"/>
</dbReference>